<gene>
    <name evidence="3" type="ORF">SAMN05216287_1103</name>
</gene>
<keyword evidence="1" id="KW-0732">Signal</keyword>
<feature type="domain" description="DUF4136" evidence="2">
    <location>
        <begin position="25"/>
        <end position="186"/>
    </location>
</feature>
<dbReference type="Proteomes" id="UP000243778">
    <property type="component" value="Unassembled WGS sequence"/>
</dbReference>
<dbReference type="PROSITE" id="PS51257">
    <property type="entry name" value="PROKAR_LIPOPROTEIN"/>
    <property type="match status" value="1"/>
</dbReference>
<sequence>MMFKALLWIPALLLLGACQSVQIDRDYDASRDFAAYHSWAWQAPVVQYRPDDPRIKSDLTEQRIREAIGTQLDQRGLRPAAAGSAADLKVQAWLIVDERREEVSTNYGGYWGGYWGNYWGGPAINQTRTIDYKVGTIQIDLLDGKDGKLVWRGSAEQIMRQNPPGPNERAQAINDTVAKVLSQYPPR</sequence>
<keyword evidence="4" id="KW-1185">Reference proteome</keyword>
<evidence type="ECO:0000256" key="1">
    <source>
        <dbReference type="SAM" id="SignalP"/>
    </source>
</evidence>
<reference evidence="4" key="1">
    <citation type="submission" date="2016-10" db="EMBL/GenBank/DDBJ databases">
        <authorList>
            <person name="Varghese N."/>
            <person name="Submissions S."/>
        </authorList>
    </citation>
    <scope>NUCLEOTIDE SEQUENCE [LARGE SCALE GENOMIC DNA]</scope>
    <source>
        <strain evidence="4">NRRL B-59562</strain>
    </source>
</reference>
<protein>
    <recommendedName>
        <fullName evidence="2">DUF4136 domain-containing protein</fullName>
    </recommendedName>
</protein>
<feature type="chain" id="PRO_5017318660" description="DUF4136 domain-containing protein" evidence="1">
    <location>
        <begin position="24"/>
        <end position="187"/>
    </location>
</feature>
<dbReference type="STRING" id="1007099.SAMN05216287_1103"/>
<dbReference type="Pfam" id="PF13590">
    <property type="entry name" value="DUF4136"/>
    <property type="match status" value="1"/>
</dbReference>
<evidence type="ECO:0000313" key="3">
    <source>
        <dbReference type="EMBL" id="SDW62611.1"/>
    </source>
</evidence>
<dbReference type="EMBL" id="FNNU01000002">
    <property type="protein sequence ID" value="SDW62611.1"/>
    <property type="molecule type" value="Genomic_DNA"/>
</dbReference>
<name>A0A1H2V2U2_9PSED</name>
<dbReference type="Gene3D" id="3.30.160.670">
    <property type="match status" value="1"/>
</dbReference>
<accession>A0A1H2V2U2</accession>
<dbReference type="AlphaFoldDB" id="A0A1H2V2U2"/>
<organism evidence="3 4">
    <name type="scientific">Pseudomonas kuykendallii</name>
    <dbReference type="NCBI Taxonomy" id="1007099"/>
    <lineage>
        <taxon>Bacteria</taxon>
        <taxon>Pseudomonadati</taxon>
        <taxon>Pseudomonadota</taxon>
        <taxon>Gammaproteobacteria</taxon>
        <taxon>Pseudomonadales</taxon>
        <taxon>Pseudomonadaceae</taxon>
        <taxon>Pseudomonas</taxon>
    </lineage>
</organism>
<dbReference type="InterPro" id="IPR025411">
    <property type="entry name" value="DUF4136"/>
</dbReference>
<proteinExistence type="predicted"/>
<feature type="signal peptide" evidence="1">
    <location>
        <begin position="1"/>
        <end position="23"/>
    </location>
</feature>
<evidence type="ECO:0000313" key="4">
    <source>
        <dbReference type="Proteomes" id="UP000243778"/>
    </source>
</evidence>
<evidence type="ECO:0000259" key="2">
    <source>
        <dbReference type="Pfam" id="PF13590"/>
    </source>
</evidence>